<dbReference type="RefSeq" id="WP_125423718.1">
    <property type="nucleotide sequence ID" value="NZ_RWIT01000015.1"/>
</dbReference>
<protein>
    <recommendedName>
        <fullName evidence="3">Phage tail tape measure protein domain-containing protein</fullName>
    </recommendedName>
</protein>
<name>A0A3R9P6C2_9BACT</name>
<keyword evidence="5" id="KW-1185">Reference proteome</keyword>
<organism evidence="4 5">
    <name type="scientific">Hymenobacter rigui</name>
    <dbReference type="NCBI Taxonomy" id="334424"/>
    <lineage>
        <taxon>Bacteria</taxon>
        <taxon>Pseudomonadati</taxon>
        <taxon>Bacteroidota</taxon>
        <taxon>Cytophagia</taxon>
        <taxon>Cytophagales</taxon>
        <taxon>Hymenobacteraceae</taxon>
        <taxon>Hymenobacter</taxon>
    </lineage>
</organism>
<feature type="compositionally biased region" description="Basic and acidic residues" evidence="2">
    <location>
        <begin position="644"/>
        <end position="677"/>
    </location>
</feature>
<evidence type="ECO:0000313" key="4">
    <source>
        <dbReference type="EMBL" id="RSK45166.1"/>
    </source>
</evidence>
<dbReference type="Pfam" id="PF10145">
    <property type="entry name" value="PhageMin_Tail"/>
    <property type="match status" value="1"/>
</dbReference>
<dbReference type="OrthoDB" id="975149at2"/>
<sequence length="1101" mass="119316">MAETPEERKVRIVVDAQQPNASIKEMSAGLGVLNSQLSKMAADDPGRAKLQDDYARLNQRLQETRTSMRQVVQTEEELAEAQRKLAAENREVVLNGQKVEATFNQMKAAAAQLERELHDMSSDDAGRAKMLKDYRALQERIEGVKKEMGEASEQGLTFKDALAFAGVTVTAEAALDLIKELGAEVINTTKEIGKMRADINSLTGATGAELDELTVGVRALSQTFGKEYNEVLVASNALSKQMGISQKEALKLLEQGFVAGADVNGEFLDQVKEYPAQFKAAGVSASEFIGIVTKSQTNGVFSDKGADVVKEFGLRIREQTKATGDAMEAAFGTEFTQKLFKGINDGSISSVQALQRVSTQMNDTKIPASQLQTVIADVFGGPGEDAGLEYLQSLKNIGGGVETLIDQTNPYVRQQQALLSSQQELAEAQNELTKQFEGTGNSVEILTNGAMTFLYTLLASLGATFKELYAPVQQVWEQLLELGESMGLVSKEGSLVKDVANGIGAALRLVLTPTRLLWGALADLAKSTIEWVKSSQDARAMLYIMIAPLRLLFDMLRDSPAFFEGFSAAARASFTQVGRAWKAVLAGDISEAIDEFDKIGGAAGRAYLKAFNAAHSARPTEATATSQDGGDSPDTRPGAGGDGTTKEQREKAAKEAQAAREKARKEAKAAQDKADQQHLDDLKRLVKDELVVFSGRDALRSQLEQKGYTDEQLRREQQRQKIFQDAGAQVDKLTGLENDYTDRVAAIMQERDLKLRELQAGFDAESEKKKQEELDKRIAGAQADEEQRLAELEVQLANGVLDEWAFQDAVYAVKQAALERELELVKQKGGEESAEYKKLQAEKLRNQADFLASRKGMDEGYYKIEKGLTAARRLLGSEEFQALMEISGKKTLLYKAGVAAQKALAIAEIGMSVPKQYAANAEAGAKIAALAPPATIALGTAYTVGANVLATATAGASIGKILGIGFRKGGATGSGMSIGSSGKLLDPDGFPIAGVVHENEYVIPEWMRADPQVVQVEQWLEQKRLGGPGYRQGGATSGDVDTAAGSGASVDQQLVEVLRRLDLRLQDVEQWARELGVHLDVHLLERTLEEREATRKQADIR</sequence>
<evidence type="ECO:0000259" key="3">
    <source>
        <dbReference type="Pfam" id="PF10145"/>
    </source>
</evidence>
<feature type="coiled-coil region" evidence="1">
    <location>
        <begin position="47"/>
        <end position="154"/>
    </location>
</feature>
<dbReference type="AlphaFoldDB" id="A0A3R9P6C2"/>
<evidence type="ECO:0000313" key="5">
    <source>
        <dbReference type="Proteomes" id="UP000273500"/>
    </source>
</evidence>
<keyword evidence="1" id="KW-0175">Coiled coil</keyword>
<dbReference type="InterPro" id="IPR010090">
    <property type="entry name" value="Phage_tape_meas"/>
</dbReference>
<feature type="domain" description="Phage tail tape measure protein" evidence="3">
    <location>
        <begin position="176"/>
        <end position="380"/>
    </location>
</feature>
<reference evidence="4 5" key="1">
    <citation type="submission" date="2018-12" db="EMBL/GenBank/DDBJ databases">
        <authorList>
            <person name="Feng G."/>
            <person name="Zhu H."/>
        </authorList>
    </citation>
    <scope>NUCLEOTIDE SEQUENCE [LARGE SCALE GENOMIC DNA]</scope>
    <source>
        <strain evidence="4 5">KCTC 12533</strain>
    </source>
</reference>
<dbReference type="Gene3D" id="1.10.287.1490">
    <property type="match status" value="1"/>
</dbReference>
<accession>A0A3R9P6C2</accession>
<dbReference type="Proteomes" id="UP000273500">
    <property type="component" value="Unassembled WGS sequence"/>
</dbReference>
<gene>
    <name evidence="4" type="ORF">EI291_18825</name>
</gene>
<dbReference type="EMBL" id="RWIT01000015">
    <property type="protein sequence ID" value="RSK45166.1"/>
    <property type="molecule type" value="Genomic_DNA"/>
</dbReference>
<feature type="region of interest" description="Disordered" evidence="2">
    <location>
        <begin position="618"/>
        <end position="677"/>
    </location>
</feature>
<evidence type="ECO:0000256" key="1">
    <source>
        <dbReference type="SAM" id="Coils"/>
    </source>
</evidence>
<proteinExistence type="predicted"/>
<evidence type="ECO:0000256" key="2">
    <source>
        <dbReference type="SAM" id="MobiDB-lite"/>
    </source>
</evidence>
<comment type="caution">
    <text evidence="4">The sequence shown here is derived from an EMBL/GenBank/DDBJ whole genome shotgun (WGS) entry which is preliminary data.</text>
</comment>